<sequence length="66" mass="6884">MISFLLDVDDLADTRFAISPLREVMGSLRALRAPGLYPCTPHGAGRSSHASTPPTPGCCGPWSAGT</sequence>
<evidence type="ECO:0000313" key="2">
    <source>
        <dbReference type="EMBL" id="MEJ8672256.1"/>
    </source>
</evidence>
<evidence type="ECO:0000313" key="3">
    <source>
        <dbReference type="Proteomes" id="UP001376459"/>
    </source>
</evidence>
<name>A0ABU8UTM8_9ACTN</name>
<feature type="region of interest" description="Disordered" evidence="1">
    <location>
        <begin position="42"/>
        <end position="66"/>
    </location>
</feature>
<organism evidence="2 3">
    <name type="scientific">Streptomyces machairae</name>
    <dbReference type="NCBI Taxonomy" id="3134109"/>
    <lineage>
        <taxon>Bacteria</taxon>
        <taxon>Bacillati</taxon>
        <taxon>Actinomycetota</taxon>
        <taxon>Actinomycetes</taxon>
        <taxon>Kitasatosporales</taxon>
        <taxon>Streptomycetaceae</taxon>
        <taxon>Streptomyces</taxon>
    </lineage>
</organism>
<keyword evidence="3" id="KW-1185">Reference proteome</keyword>
<proteinExistence type="predicted"/>
<comment type="caution">
    <text evidence="2">The sequence shown here is derived from an EMBL/GenBank/DDBJ whole genome shotgun (WGS) entry which is preliminary data.</text>
</comment>
<dbReference type="Proteomes" id="UP001376459">
    <property type="component" value="Unassembled WGS sequence"/>
</dbReference>
<protein>
    <submittedName>
        <fullName evidence="2">Uncharacterized protein</fullName>
    </submittedName>
</protein>
<accession>A0ABU8UTM8</accession>
<reference evidence="2 3" key="1">
    <citation type="submission" date="2024-03" db="EMBL/GenBank/DDBJ databases">
        <title>Novel Streptomyces species of biotechnological and ecological value are a feature of Machair soil.</title>
        <authorList>
            <person name="Prole J.R."/>
            <person name="Goodfellow M."/>
            <person name="Allenby N."/>
            <person name="Ward A.C."/>
        </authorList>
    </citation>
    <scope>NUCLEOTIDE SEQUENCE [LARGE SCALE GENOMIC DNA]</scope>
    <source>
        <strain evidence="2 3">MS1.AVA.1</strain>
    </source>
</reference>
<gene>
    <name evidence="2" type="ORF">WKI71_39720</name>
</gene>
<dbReference type="EMBL" id="JBBKAK010000001">
    <property type="protein sequence ID" value="MEJ8672256.1"/>
    <property type="molecule type" value="Genomic_DNA"/>
</dbReference>
<evidence type="ECO:0000256" key="1">
    <source>
        <dbReference type="SAM" id="MobiDB-lite"/>
    </source>
</evidence>